<dbReference type="Pfam" id="PF23562">
    <property type="entry name" value="AMP-binding_C_3"/>
    <property type="match status" value="1"/>
</dbReference>
<proteinExistence type="predicted"/>
<dbReference type="EMBL" id="CP047423">
    <property type="protein sequence ID" value="QPD02454.1"/>
    <property type="molecule type" value="Genomic_DNA"/>
</dbReference>
<dbReference type="PROSITE" id="PS00455">
    <property type="entry name" value="AMP_BINDING"/>
    <property type="match status" value="1"/>
</dbReference>
<gene>
    <name evidence="4" type="ORF">Nkreftii_000228</name>
</gene>
<organism evidence="4 5">
    <name type="scientific">Candidatus Nitrospira kreftii</name>
    <dbReference type="NCBI Taxonomy" id="2652173"/>
    <lineage>
        <taxon>Bacteria</taxon>
        <taxon>Pseudomonadati</taxon>
        <taxon>Nitrospirota</taxon>
        <taxon>Nitrospiria</taxon>
        <taxon>Nitrospirales</taxon>
        <taxon>Nitrospiraceae</taxon>
        <taxon>Nitrospira</taxon>
    </lineage>
</organism>
<dbReference type="PANTHER" id="PTHR43272">
    <property type="entry name" value="LONG-CHAIN-FATTY-ACID--COA LIGASE"/>
    <property type="match status" value="1"/>
</dbReference>
<dbReference type="KEGG" id="nkf:Nkreftii_000228"/>
<dbReference type="InterPro" id="IPR042099">
    <property type="entry name" value="ANL_N_sf"/>
</dbReference>
<dbReference type="SUPFAM" id="SSF56801">
    <property type="entry name" value="Acetyl-CoA synthetase-like"/>
    <property type="match status" value="1"/>
</dbReference>
<feature type="domain" description="AMP-dependent synthetase/ligase" evidence="3">
    <location>
        <begin position="28"/>
        <end position="435"/>
    </location>
</feature>
<dbReference type="GO" id="GO:0005524">
    <property type="term" value="F:ATP binding"/>
    <property type="evidence" value="ECO:0007669"/>
    <property type="project" value="UniProtKB-KW"/>
</dbReference>
<dbReference type="GO" id="GO:0016020">
    <property type="term" value="C:membrane"/>
    <property type="evidence" value="ECO:0007669"/>
    <property type="project" value="TreeGrafter"/>
</dbReference>
<evidence type="ECO:0000313" key="4">
    <source>
        <dbReference type="EMBL" id="QPD02454.1"/>
    </source>
</evidence>
<dbReference type="CDD" id="cd05907">
    <property type="entry name" value="VL_LC_FACS_like"/>
    <property type="match status" value="1"/>
</dbReference>
<dbReference type="Proteomes" id="UP000593737">
    <property type="component" value="Chromosome"/>
</dbReference>
<sequence length="611" mass="67973">MQHVAVHPSPDSMTTDDVTTLPELLRCRCHRSPEREAYRQWEAGVWRRYSWRDVEGLVARWQVALAGEHLASGDRVAVLLKNSVEWVCFDLAAQSLGLVVVPLYTADHEDNTTYILADSGARLLLVGHIDQWIALAGHRARFPKLSHVLCLEMPLSPAPDTSIQVSSVRHWLPCDAGPQFNLAKDPHALATIVYTSGTTGHPKGVMLSHVNILSNAQAVLRHVQAYPDDLFLSFLPLSHAFERTVGCYLPMMAGSCVAYTREIAKLAEDMMTVRPTILVSVPRIYERIYARLQQQLAERGALMRAIVRWMQELGWRHFQASHHHGQVPGRGSGLLGSVLHDLVADKVLAPFGGRLRLAVSGGAPLSVTLSRFFVGLGLPLLQGYGLTEAAPVVTSNRLQDNLPESVGIPLPGVEVRLGEKDELLVRGPNVLMGYWNRPEDTARVIDAEGWLHTGDQARIENGYVFIVGRLKEIVILSTGEKVTPEVLELALILDPLIDQAMVVGEGKPYLASLLVLNAEAWRAMAQRWSLPSDDPVALTDVRLQQHIESLCRQSLACFPEYAQVRRFWLTLEPWTVDNGLLTPTLKLKRPAIEKRFTKYILDLYTGHMPPT</sequence>
<evidence type="ECO:0000256" key="2">
    <source>
        <dbReference type="ARBA" id="ARBA00022840"/>
    </source>
</evidence>
<reference evidence="4 5" key="1">
    <citation type="journal article" date="2020" name="ISME J.">
        <title>Enrichment and physiological characterization of a novel comammox Nitrospira indicates ammonium inhibition of complete nitrification.</title>
        <authorList>
            <person name="Sakoula D."/>
            <person name="Koch H."/>
            <person name="Frank J."/>
            <person name="Jetten M.S.M."/>
            <person name="van Kessel M.A.H.J."/>
            <person name="Lucker S."/>
        </authorList>
    </citation>
    <scope>NUCLEOTIDE SEQUENCE [LARGE SCALE GENOMIC DNA]</scope>
    <source>
        <strain evidence="4">Comreactor17</strain>
    </source>
</reference>
<dbReference type="Pfam" id="PF00501">
    <property type="entry name" value="AMP-binding"/>
    <property type="match status" value="1"/>
</dbReference>
<keyword evidence="1" id="KW-0547">Nucleotide-binding</keyword>
<evidence type="ECO:0000313" key="5">
    <source>
        <dbReference type="Proteomes" id="UP000593737"/>
    </source>
</evidence>
<dbReference type="GO" id="GO:0004467">
    <property type="term" value="F:long-chain fatty acid-CoA ligase activity"/>
    <property type="evidence" value="ECO:0007669"/>
    <property type="project" value="TreeGrafter"/>
</dbReference>
<name>A0A7S8FB05_9BACT</name>
<dbReference type="InterPro" id="IPR020845">
    <property type="entry name" value="AMP-binding_CS"/>
</dbReference>
<dbReference type="Gene3D" id="3.40.50.12780">
    <property type="entry name" value="N-terminal domain of ligase-like"/>
    <property type="match status" value="1"/>
</dbReference>
<dbReference type="InterPro" id="IPR000873">
    <property type="entry name" value="AMP-dep_synth/lig_dom"/>
</dbReference>
<keyword evidence="2" id="KW-0067">ATP-binding</keyword>
<protein>
    <submittedName>
        <fullName evidence="4">Long-chain acyl-CoA synthetase</fullName>
    </submittedName>
</protein>
<dbReference type="PANTHER" id="PTHR43272:SF33">
    <property type="entry name" value="AMP-BINDING DOMAIN-CONTAINING PROTEIN-RELATED"/>
    <property type="match status" value="1"/>
</dbReference>
<evidence type="ECO:0000259" key="3">
    <source>
        <dbReference type="Pfam" id="PF00501"/>
    </source>
</evidence>
<dbReference type="AlphaFoldDB" id="A0A7S8FB05"/>
<evidence type="ECO:0000256" key="1">
    <source>
        <dbReference type="ARBA" id="ARBA00022741"/>
    </source>
</evidence>
<accession>A0A7S8FB05</accession>